<keyword evidence="2" id="KW-1185">Reference proteome</keyword>
<accession>A0A8X7BFN4</accession>
<sequence>MSTGIAEIRRTLRTNPFCRASTGLTLSIIIDNKTHLLHIDDRLTADRYDTKVVEFVVLSFLQSAINKNRRPLMQTMNDMRTAVDVAWQQLPQATIN</sequence>
<dbReference type="Proteomes" id="UP000887159">
    <property type="component" value="Unassembled WGS sequence"/>
</dbReference>
<reference evidence="1" key="1">
    <citation type="submission" date="2020-08" db="EMBL/GenBank/DDBJ databases">
        <title>Multicomponent nature underlies the extraordinary mechanical properties of spider dragline silk.</title>
        <authorList>
            <person name="Kono N."/>
            <person name="Nakamura H."/>
            <person name="Mori M."/>
            <person name="Yoshida Y."/>
            <person name="Ohtoshi R."/>
            <person name="Malay A.D."/>
            <person name="Moran D.A.P."/>
            <person name="Tomita M."/>
            <person name="Numata K."/>
            <person name="Arakawa K."/>
        </authorList>
    </citation>
    <scope>NUCLEOTIDE SEQUENCE</scope>
</reference>
<proteinExistence type="predicted"/>
<name>A0A8X7BFN4_TRICX</name>
<gene>
    <name evidence="1" type="ORF">TNCV_3440341</name>
</gene>
<dbReference type="EMBL" id="BMAU01021386">
    <property type="protein sequence ID" value="GFY28667.1"/>
    <property type="molecule type" value="Genomic_DNA"/>
</dbReference>
<evidence type="ECO:0000313" key="2">
    <source>
        <dbReference type="Proteomes" id="UP000887159"/>
    </source>
</evidence>
<dbReference type="AlphaFoldDB" id="A0A8X7BFN4"/>
<evidence type="ECO:0000313" key="1">
    <source>
        <dbReference type="EMBL" id="GFY28667.1"/>
    </source>
</evidence>
<organism evidence="1 2">
    <name type="scientific">Trichonephila clavipes</name>
    <name type="common">Golden silk orbweaver</name>
    <name type="synonym">Nephila clavipes</name>
    <dbReference type="NCBI Taxonomy" id="2585209"/>
    <lineage>
        <taxon>Eukaryota</taxon>
        <taxon>Metazoa</taxon>
        <taxon>Ecdysozoa</taxon>
        <taxon>Arthropoda</taxon>
        <taxon>Chelicerata</taxon>
        <taxon>Arachnida</taxon>
        <taxon>Araneae</taxon>
        <taxon>Araneomorphae</taxon>
        <taxon>Entelegynae</taxon>
        <taxon>Araneoidea</taxon>
        <taxon>Nephilidae</taxon>
        <taxon>Trichonephila</taxon>
    </lineage>
</organism>
<protein>
    <submittedName>
        <fullName evidence="1">Uncharacterized protein</fullName>
    </submittedName>
</protein>
<comment type="caution">
    <text evidence="1">The sequence shown here is derived from an EMBL/GenBank/DDBJ whole genome shotgun (WGS) entry which is preliminary data.</text>
</comment>